<dbReference type="InterPro" id="IPR005162">
    <property type="entry name" value="Retrotrans_gag_dom"/>
</dbReference>
<dbReference type="Pfam" id="PF03732">
    <property type="entry name" value="Retrotrans_gag"/>
    <property type="match status" value="1"/>
</dbReference>
<dbReference type="PANTHER" id="PTHR33240:SF8">
    <property type="entry name" value="OS03G0439900 PROTEIN"/>
    <property type="match status" value="1"/>
</dbReference>
<feature type="domain" description="Retrotransposon gag" evidence="2">
    <location>
        <begin position="189"/>
        <end position="227"/>
    </location>
</feature>
<gene>
    <name evidence="3" type="ORF">L3X38_036923</name>
</gene>
<evidence type="ECO:0000313" key="3">
    <source>
        <dbReference type="EMBL" id="KAI5317216.1"/>
    </source>
</evidence>
<dbReference type="AlphaFoldDB" id="A0AAD4V3M0"/>
<proteinExistence type="predicted"/>
<feature type="compositionally biased region" description="Basic and acidic residues" evidence="1">
    <location>
        <begin position="48"/>
        <end position="61"/>
    </location>
</feature>
<reference evidence="3 4" key="1">
    <citation type="journal article" date="2022" name="G3 (Bethesda)">
        <title>Whole-genome sequence and methylome profiling of the almond [Prunus dulcis (Mill.) D.A. Webb] cultivar 'Nonpareil'.</title>
        <authorList>
            <person name="D'Amico-Willman K.M."/>
            <person name="Ouma W.Z."/>
            <person name="Meulia T."/>
            <person name="Sideli G.M."/>
            <person name="Gradziel T.M."/>
            <person name="Fresnedo-Ramirez J."/>
        </authorList>
    </citation>
    <scope>NUCLEOTIDE SEQUENCE [LARGE SCALE GENOMIC DNA]</scope>
    <source>
        <strain evidence="3">Clone GOH B32 T37-40</strain>
    </source>
</reference>
<dbReference type="EMBL" id="JAJFAZ020000007">
    <property type="protein sequence ID" value="KAI5317216.1"/>
    <property type="molecule type" value="Genomic_DNA"/>
</dbReference>
<dbReference type="Proteomes" id="UP001054821">
    <property type="component" value="Chromosome 7"/>
</dbReference>
<accession>A0AAD4V3M0</accession>
<evidence type="ECO:0000259" key="2">
    <source>
        <dbReference type="Pfam" id="PF03732"/>
    </source>
</evidence>
<evidence type="ECO:0000256" key="1">
    <source>
        <dbReference type="SAM" id="MobiDB-lite"/>
    </source>
</evidence>
<comment type="caution">
    <text evidence="3">The sequence shown here is derived from an EMBL/GenBank/DDBJ whole genome shotgun (WGS) entry which is preliminary data.</text>
</comment>
<protein>
    <recommendedName>
        <fullName evidence="2">Retrotransposon gag domain-containing protein</fullName>
    </recommendedName>
</protein>
<feature type="region of interest" description="Disordered" evidence="1">
    <location>
        <begin position="38"/>
        <end position="61"/>
    </location>
</feature>
<feature type="region of interest" description="Disordered" evidence="1">
    <location>
        <begin position="1"/>
        <end position="24"/>
    </location>
</feature>
<evidence type="ECO:0000313" key="4">
    <source>
        <dbReference type="Proteomes" id="UP001054821"/>
    </source>
</evidence>
<sequence>MVITTKEDKEVSHKTPKDQDSESHLKVAEESIRLTHFDHQQKQVEVFDPSKSEEGSKKQTVEVQDHLTTGASPKSLIVSRPYTGPVTRARARALSLQSPEAIPLQRNKSDCQEQLITQFQGLYINEESESFENMPVMVTGTTSANEQLLDMQRKLAEREAEVAVLTPQLAAKVIIDSEKKDEERKEEEFVQSLKGSAFTWYTQLPPGSILTWDDMQKVFLAQFVNSNLQCRCVITISCQKLQRLSQQRSLNHLMKLVSKASNVEIQIARQKTTTKIQIGEKKNEGKKTFKNGESMATFVKMDKKNDRGKGKEETRRLTLNERKEVKYTFDDEDVETILYELLVAMAIKLPKPKRPAKVDKTNDSKYCSKSSSFKDTSYDWNECTTIVSIHADDSGFQSSRTKAMGTIALQMEIGELYSDALFHVIDADTSYNVLLGRPWLHTYGIVPSTLHQCFKFLSNGEVKRVSADADPFGGEEVNYSDAKFYKSPSLTFVQPQNIEKARHELSIKTGGASGSTKPIKIKITTPSVVFPNKEKTSR</sequence>
<name>A0AAD4V3M0_PRUDU</name>
<keyword evidence="4" id="KW-1185">Reference proteome</keyword>
<dbReference type="PANTHER" id="PTHR33240">
    <property type="entry name" value="OS08G0508500 PROTEIN"/>
    <property type="match status" value="1"/>
</dbReference>
<organism evidence="3 4">
    <name type="scientific">Prunus dulcis</name>
    <name type="common">Almond</name>
    <name type="synonym">Amygdalus dulcis</name>
    <dbReference type="NCBI Taxonomy" id="3755"/>
    <lineage>
        <taxon>Eukaryota</taxon>
        <taxon>Viridiplantae</taxon>
        <taxon>Streptophyta</taxon>
        <taxon>Embryophyta</taxon>
        <taxon>Tracheophyta</taxon>
        <taxon>Spermatophyta</taxon>
        <taxon>Magnoliopsida</taxon>
        <taxon>eudicotyledons</taxon>
        <taxon>Gunneridae</taxon>
        <taxon>Pentapetalae</taxon>
        <taxon>rosids</taxon>
        <taxon>fabids</taxon>
        <taxon>Rosales</taxon>
        <taxon>Rosaceae</taxon>
        <taxon>Amygdaloideae</taxon>
        <taxon>Amygdaleae</taxon>
        <taxon>Prunus</taxon>
    </lineage>
</organism>